<keyword evidence="3" id="KW-1185">Reference proteome</keyword>
<name>A0A365L7F5_9BACL</name>
<proteinExistence type="predicted"/>
<dbReference type="EMBL" id="QLZR01000001">
    <property type="protein sequence ID" value="RAZ81313.1"/>
    <property type="molecule type" value="Genomic_DNA"/>
</dbReference>
<keyword evidence="1" id="KW-0472">Membrane</keyword>
<comment type="caution">
    <text evidence="2">The sequence shown here is derived from an EMBL/GenBank/DDBJ whole genome shotgun (WGS) entry which is preliminary data.</text>
</comment>
<evidence type="ECO:0000313" key="3">
    <source>
        <dbReference type="Proteomes" id="UP000251002"/>
    </source>
</evidence>
<reference evidence="2 3" key="1">
    <citation type="submission" date="2018-06" db="EMBL/GenBank/DDBJ databases">
        <title>The draft genome sequences of strains SCU63 and S1.</title>
        <authorList>
            <person name="Gan L."/>
        </authorList>
    </citation>
    <scope>NUCLEOTIDE SEQUENCE [LARGE SCALE GENOMIC DNA]</scope>
    <source>
        <strain evidence="2 3">SCU63</strain>
    </source>
</reference>
<gene>
    <name evidence="2" type="ORF">DP120_03245</name>
</gene>
<feature type="transmembrane region" description="Helical" evidence="1">
    <location>
        <begin position="6"/>
        <end position="25"/>
    </location>
</feature>
<dbReference type="Proteomes" id="UP000251002">
    <property type="component" value="Unassembled WGS sequence"/>
</dbReference>
<evidence type="ECO:0000256" key="1">
    <source>
        <dbReference type="SAM" id="Phobius"/>
    </source>
</evidence>
<keyword evidence="1" id="KW-0812">Transmembrane</keyword>
<protein>
    <submittedName>
        <fullName evidence="2">Uncharacterized protein</fullName>
    </submittedName>
</protein>
<keyword evidence="1" id="KW-1133">Transmembrane helix</keyword>
<accession>A0A365L7F5</accession>
<sequence length="110" mass="12135">MKNDTFIKVILSGILICLIIIAVKLPNTEVAAGSEPYVSVESPGDRLVHIAPNKIGIVDQGASSGWEQLVLFEINEETGEYEVDTTIPYEDIFIHPEFNDIPIRSDSYGN</sequence>
<dbReference type="RefSeq" id="WP_112221762.1">
    <property type="nucleotide sequence ID" value="NZ_CP196859.1"/>
</dbReference>
<evidence type="ECO:0000313" key="2">
    <source>
        <dbReference type="EMBL" id="RAZ81313.1"/>
    </source>
</evidence>
<organism evidence="2 3">
    <name type="scientific">Planococcus halotolerans</name>
    <dbReference type="NCBI Taxonomy" id="2233542"/>
    <lineage>
        <taxon>Bacteria</taxon>
        <taxon>Bacillati</taxon>
        <taxon>Bacillota</taxon>
        <taxon>Bacilli</taxon>
        <taxon>Bacillales</taxon>
        <taxon>Caryophanaceae</taxon>
        <taxon>Planococcus</taxon>
    </lineage>
</organism>
<dbReference type="AlphaFoldDB" id="A0A365L7F5"/>